<comment type="caution">
    <text evidence="2">The sequence shown here is derived from an EMBL/GenBank/DDBJ whole genome shotgun (WGS) entry which is preliminary data.</text>
</comment>
<accession>A0ABQ6ILS2</accession>
<dbReference type="Proteomes" id="UP001157125">
    <property type="component" value="Unassembled WGS sequence"/>
</dbReference>
<proteinExistence type="predicted"/>
<dbReference type="EMBL" id="BSUN01000001">
    <property type="protein sequence ID" value="GMA37687.1"/>
    <property type="molecule type" value="Genomic_DNA"/>
</dbReference>
<organism evidence="2 3">
    <name type="scientific">Demequina litorisediminis</name>
    <dbReference type="NCBI Taxonomy" id="1849022"/>
    <lineage>
        <taxon>Bacteria</taxon>
        <taxon>Bacillati</taxon>
        <taxon>Actinomycetota</taxon>
        <taxon>Actinomycetes</taxon>
        <taxon>Micrococcales</taxon>
        <taxon>Demequinaceae</taxon>
        <taxon>Demequina</taxon>
    </lineage>
</organism>
<sequence>MSLGETLADAEKARVADARKMLVDSDDGPSQGDGGQARPVFTHVADAVGGGNMGAEAATAITRMLRRVAERCDPDHFTPPRETSWLPRGTSA</sequence>
<name>A0ABQ6ILS2_9MICO</name>
<reference evidence="3" key="1">
    <citation type="journal article" date="2019" name="Int. J. Syst. Evol. Microbiol.">
        <title>The Global Catalogue of Microorganisms (GCM) 10K type strain sequencing project: providing services to taxonomists for standard genome sequencing and annotation.</title>
        <authorList>
            <consortium name="The Broad Institute Genomics Platform"/>
            <consortium name="The Broad Institute Genome Sequencing Center for Infectious Disease"/>
            <person name="Wu L."/>
            <person name="Ma J."/>
        </authorList>
    </citation>
    <scope>NUCLEOTIDE SEQUENCE [LARGE SCALE GENOMIC DNA]</scope>
    <source>
        <strain evidence="3">NBRC 112299</strain>
    </source>
</reference>
<gene>
    <name evidence="2" type="ORF">GCM10025876_38910</name>
</gene>
<evidence type="ECO:0000313" key="3">
    <source>
        <dbReference type="Proteomes" id="UP001157125"/>
    </source>
</evidence>
<feature type="region of interest" description="Disordered" evidence="1">
    <location>
        <begin position="19"/>
        <end position="38"/>
    </location>
</feature>
<protein>
    <submittedName>
        <fullName evidence="2">Uncharacterized protein</fullName>
    </submittedName>
</protein>
<evidence type="ECO:0000313" key="2">
    <source>
        <dbReference type="EMBL" id="GMA37687.1"/>
    </source>
</evidence>
<feature type="region of interest" description="Disordered" evidence="1">
    <location>
        <begin position="72"/>
        <end position="92"/>
    </location>
</feature>
<evidence type="ECO:0000256" key="1">
    <source>
        <dbReference type="SAM" id="MobiDB-lite"/>
    </source>
</evidence>
<keyword evidence="3" id="KW-1185">Reference proteome</keyword>